<reference evidence="1 2" key="1">
    <citation type="submission" date="2023-03" db="EMBL/GenBank/DDBJ databases">
        <title>Draft genome sequence of the bacteria which degrade cell wall of Tricholomamatutake.</title>
        <authorList>
            <person name="Konishi Y."/>
            <person name="Fukuta Y."/>
            <person name="Shirasaka N."/>
        </authorList>
    </citation>
    <scope>NUCLEOTIDE SEQUENCE [LARGE SCALE GENOMIC DNA]</scope>
    <source>
        <strain evidence="2">mu1</strain>
    </source>
</reference>
<name>A0ABQ6GBQ2_9BACL</name>
<protein>
    <submittedName>
        <fullName evidence="1">Uncharacterized protein</fullName>
    </submittedName>
</protein>
<dbReference type="Proteomes" id="UP001157114">
    <property type="component" value="Unassembled WGS sequence"/>
</dbReference>
<keyword evidence="2" id="KW-1185">Reference proteome</keyword>
<gene>
    <name evidence="1" type="ORF">MU1_20300</name>
</gene>
<evidence type="ECO:0000313" key="2">
    <source>
        <dbReference type="Proteomes" id="UP001157114"/>
    </source>
</evidence>
<evidence type="ECO:0000313" key="1">
    <source>
        <dbReference type="EMBL" id="GLX67685.1"/>
    </source>
</evidence>
<proteinExistence type="predicted"/>
<dbReference type="RefSeq" id="WP_284238438.1">
    <property type="nucleotide sequence ID" value="NZ_BSSQ01000008.1"/>
</dbReference>
<comment type="caution">
    <text evidence="1">The sequence shown here is derived from an EMBL/GenBank/DDBJ whole genome shotgun (WGS) entry which is preliminary data.</text>
</comment>
<dbReference type="EMBL" id="BSSQ01000008">
    <property type="protein sequence ID" value="GLX67685.1"/>
    <property type="molecule type" value="Genomic_DNA"/>
</dbReference>
<organism evidence="1 2">
    <name type="scientific">Paenibacillus glycanilyticus</name>
    <dbReference type="NCBI Taxonomy" id="126569"/>
    <lineage>
        <taxon>Bacteria</taxon>
        <taxon>Bacillati</taxon>
        <taxon>Bacillota</taxon>
        <taxon>Bacilli</taxon>
        <taxon>Bacillales</taxon>
        <taxon>Paenibacillaceae</taxon>
        <taxon>Paenibacillus</taxon>
    </lineage>
</organism>
<sequence>MEHIHNRLYTAYGLRLASEMELPELMTAMDDGSEPDAWITFADLSEFTANWQPGKKYIADDEKVLIYEPNVAFYCVKHNQIQVMPIKQTEAGQYRLTIIRICCSMLLVRREIAPINAGGVVINGKAYAVIADYGTGQLALEAFMEAGYKLLGDEILAIAMNGKTNELTAYPGYPVAKMFHNEPLPLAGVLEIERANTHQISISQITLLQRVQLFRNQSYLQLILREMNLEKWLFTFATRVALSIPFYQIKQPLIGYSEQRLVHQILYAVSEKEIVSGML</sequence>
<accession>A0ABQ6GBQ2</accession>